<keyword evidence="3 5" id="KW-0479">Metal-binding</keyword>
<gene>
    <name evidence="5" type="primary">vapC</name>
    <name evidence="7" type="ORF">ABS33_08205</name>
</gene>
<evidence type="ECO:0000256" key="4">
    <source>
        <dbReference type="ARBA" id="ARBA00022801"/>
    </source>
</evidence>
<keyword evidence="5" id="KW-0800">Toxin</keyword>
<comment type="function">
    <text evidence="5">Toxic component of a toxin-antitoxin (TA) system. An RNase.</text>
</comment>
<evidence type="ECO:0000256" key="5">
    <source>
        <dbReference type="HAMAP-Rule" id="MF_00265"/>
    </source>
</evidence>
<dbReference type="PANTHER" id="PTHR42188">
    <property type="entry name" value="23S RRNA-SPECIFIC ENDONUCLEASE VAPC20"/>
    <property type="match status" value="1"/>
</dbReference>
<dbReference type="SUPFAM" id="SSF88723">
    <property type="entry name" value="PIN domain-like"/>
    <property type="match status" value="1"/>
</dbReference>
<evidence type="ECO:0000256" key="1">
    <source>
        <dbReference type="ARBA" id="ARBA00022649"/>
    </source>
</evidence>
<comment type="similarity">
    <text evidence="5">Belongs to the PINc/VapC protein family.</text>
</comment>
<dbReference type="HAMAP" id="MF_00265">
    <property type="entry name" value="VapC_Nob1"/>
    <property type="match status" value="1"/>
</dbReference>
<evidence type="ECO:0000313" key="8">
    <source>
        <dbReference type="Proteomes" id="UP000051220"/>
    </source>
</evidence>
<proteinExistence type="inferred from homology"/>
<feature type="domain" description="PIN" evidence="6">
    <location>
        <begin position="5"/>
        <end position="136"/>
    </location>
</feature>
<evidence type="ECO:0000256" key="2">
    <source>
        <dbReference type="ARBA" id="ARBA00022722"/>
    </source>
</evidence>
<dbReference type="InterPro" id="IPR006226">
    <property type="entry name" value="Mtu_PIN"/>
</dbReference>
<dbReference type="GO" id="GO:0016788">
    <property type="term" value="F:hydrolase activity, acting on ester bonds"/>
    <property type="evidence" value="ECO:0007669"/>
    <property type="project" value="InterPro"/>
</dbReference>
<dbReference type="GO" id="GO:0004521">
    <property type="term" value="F:RNA endonuclease activity"/>
    <property type="evidence" value="ECO:0007669"/>
    <property type="project" value="InterPro"/>
</dbReference>
<comment type="cofactor">
    <cofactor evidence="5">
        <name>Mg(2+)</name>
        <dbReference type="ChEBI" id="CHEBI:18420"/>
    </cofactor>
</comment>
<protein>
    <recommendedName>
        <fullName evidence="5">Ribonuclease VapC</fullName>
        <shortName evidence="5">RNase VapC</shortName>
        <ecNumber evidence="5">3.1.-.-</ecNumber>
    </recommendedName>
    <alternativeName>
        <fullName evidence="5">Toxin VapC</fullName>
    </alternativeName>
</protein>
<evidence type="ECO:0000313" key="7">
    <source>
        <dbReference type="EMBL" id="KRP31675.1"/>
    </source>
</evidence>
<reference evidence="7 8" key="1">
    <citation type="submission" date="2015-10" db="EMBL/GenBank/DDBJ databases">
        <title>Metagenome-Assembled Genomes uncover a global brackish microbiome.</title>
        <authorList>
            <person name="Hugerth L.W."/>
            <person name="Larsson J."/>
            <person name="Alneberg J."/>
            <person name="Lindh M.V."/>
            <person name="Legrand C."/>
            <person name="Pinhassi J."/>
            <person name="Andersson A.F."/>
        </authorList>
    </citation>
    <scope>NUCLEOTIDE SEQUENCE [LARGE SCALE GENOMIC DNA]</scope>
    <source>
        <strain evidence="7">BACL9 MAG-120924-bin69</strain>
    </source>
</reference>
<dbReference type="AlphaFoldDB" id="A0A0R2XCR5"/>
<organism evidence="7 8">
    <name type="scientific">Verrucomicrobia subdivision 6 bacterium BACL9 MAG-120924-bin69</name>
    <dbReference type="NCBI Taxonomy" id="1655635"/>
    <lineage>
        <taxon>Bacteria</taxon>
        <taxon>Pseudomonadati</taxon>
        <taxon>Verrucomicrobiota</taxon>
        <taxon>Verrucomicrobiia</taxon>
        <taxon>Verrucomicrobiales</taxon>
        <taxon>Verrucomicrobia subdivision 6</taxon>
    </lineage>
</organism>
<dbReference type="Pfam" id="PF01850">
    <property type="entry name" value="PIN"/>
    <property type="match status" value="1"/>
</dbReference>
<dbReference type="GO" id="GO:0016075">
    <property type="term" value="P:rRNA catabolic process"/>
    <property type="evidence" value="ECO:0007669"/>
    <property type="project" value="TreeGrafter"/>
</dbReference>
<keyword evidence="5" id="KW-0460">Magnesium</keyword>
<name>A0A0R2XCR5_9BACT</name>
<dbReference type="NCBIfam" id="TIGR00028">
    <property type="entry name" value="Mtu_PIN_fam"/>
    <property type="match status" value="1"/>
</dbReference>
<dbReference type="Gene3D" id="3.40.50.1010">
    <property type="entry name" value="5'-nuclease"/>
    <property type="match status" value="1"/>
</dbReference>
<dbReference type="GO" id="GO:0090729">
    <property type="term" value="F:toxin activity"/>
    <property type="evidence" value="ECO:0007669"/>
    <property type="project" value="UniProtKB-KW"/>
</dbReference>
<dbReference type="InterPro" id="IPR022907">
    <property type="entry name" value="VapC_family"/>
</dbReference>
<dbReference type="InterPro" id="IPR039018">
    <property type="entry name" value="VapC20-like"/>
</dbReference>
<feature type="binding site" evidence="5">
    <location>
        <position position="7"/>
    </location>
    <ligand>
        <name>Mg(2+)</name>
        <dbReference type="ChEBI" id="CHEBI:18420"/>
    </ligand>
</feature>
<comment type="caution">
    <text evidence="7">The sequence shown here is derived from an EMBL/GenBank/DDBJ whole genome shotgun (WGS) entry which is preliminary data.</text>
</comment>
<keyword evidence="2 5" id="KW-0540">Nuclease</keyword>
<dbReference type="GO" id="GO:0000287">
    <property type="term" value="F:magnesium ion binding"/>
    <property type="evidence" value="ECO:0007669"/>
    <property type="project" value="UniProtKB-UniRule"/>
</dbReference>
<sequence>MKSGLIDTNILLYAANRDCREHAAARKFLESALRSTGLAYLTEGICYEFLRASTHNKVFPSPLEGPQALAWIRTLLETSNFHLLSSGPNHWQTLTSLLRSLHAPSGNLFFDIRTATLMQEHGIRTIYTADTDFLQFQDLEVINPLTRN</sequence>
<evidence type="ECO:0000259" key="6">
    <source>
        <dbReference type="Pfam" id="PF01850"/>
    </source>
</evidence>
<keyword evidence="1 5" id="KW-1277">Toxin-antitoxin system</keyword>
<dbReference type="InterPro" id="IPR002716">
    <property type="entry name" value="PIN_dom"/>
</dbReference>
<feature type="binding site" evidence="5">
    <location>
        <position position="111"/>
    </location>
    <ligand>
        <name>Mg(2+)</name>
        <dbReference type="ChEBI" id="CHEBI:18420"/>
    </ligand>
</feature>
<dbReference type="GO" id="GO:0045926">
    <property type="term" value="P:negative regulation of growth"/>
    <property type="evidence" value="ECO:0007669"/>
    <property type="project" value="UniProtKB-ARBA"/>
</dbReference>
<dbReference type="InterPro" id="IPR029060">
    <property type="entry name" value="PIN-like_dom_sf"/>
</dbReference>
<dbReference type="Proteomes" id="UP000051220">
    <property type="component" value="Unassembled WGS sequence"/>
</dbReference>
<dbReference type="EMBL" id="LIDN01000421">
    <property type="protein sequence ID" value="KRP31675.1"/>
    <property type="molecule type" value="Genomic_DNA"/>
</dbReference>
<evidence type="ECO:0000256" key="3">
    <source>
        <dbReference type="ARBA" id="ARBA00022723"/>
    </source>
</evidence>
<keyword evidence="4 5" id="KW-0378">Hydrolase</keyword>
<dbReference type="PANTHER" id="PTHR42188:SF1">
    <property type="entry name" value="23S RRNA-SPECIFIC ENDONUCLEASE VAPC20"/>
    <property type="match status" value="1"/>
</dbReference>
<dbReference type="EC" id="3.1.-.-" evidence="5"/>
<accession>A0A0R2XCR5</accession>